<evidence type="ECO:0000313" key="2">
    <source>
        <dbReference type="Proteomes" id="UP001372834"/>
    </source>
</evidence>
<dbReference type="EMBL" id="JAWJWE010000037">
    <property type="protein sequence ID" value="KAK6625679.1"/>
    <property type="molecule type" value="Genomic_DNA"/>
</dbReference>
<evidence type="ECO:0000313" key="1">
    <source>
        <dbReference type="EMBL" id="KAK6625679.1"/>
    </source>
</evidence>
<reference evidence="1 2" key="1">
    <citation type="submission" date="2023-10" db="EMBL/GenBank/DDBJ databases">
        <title>Genomes of two closely related lineages of the louse Polyplax serrata with different host specificities.</title>
        <authorList>
            <person name="Martinu J."/>
            <person name="Tarabai H."/>
            <person name="Stefka J."/>
            <person name="Hypsa V."/>
        </authorList>
    </citation>
    <scope>NUCLEOTIDE SEQUENCE [LARGE SCALE GENOMIC DNA]</scope>
    <source>
        <strain evidence="1">HR10_N</strain>
    </source>
</reference>
<gene>
    <name evidence="1" type="ORF">RUM43_005978</name>
</gene>
<organism evidence="1 2">
    <name type="scientific">Polyplax serrata</name>
    <name type="common">Common mouse louse</name>
    <dbReference type="NCBI Taxonomy" id="468196"/>
    <lineage>
        <taxon>Eukaryota</taxon>
        <taxon>Metazoa</taxon>
        <taxon>Ecdysozoa</taxon>
        <taxon>Arthropoda</taxon>
        <taxon>Hexapoda</taxon>
        <taxon>Insecta</taxon>
        <taxon>Pterygota</taxon>
        <taxon>Neoptera</taxon>
        <taxon>Paraneoptera</taxon>
        <taxon>Psocodea</taxon>
        <taxon>Troctomorpha</taxon>
        <taxon>Phthiraptera</taxon>
        <taxon>Anoplura</taxon>
        <taxon>Polyplacidae</taxon>
        <taxon>Polyplax</taxon>
    </lineage>
</organism>
<sequence length="383" mass="42516">MQRLRITFKRSRTPTGAEMKTQSSLEVPKQIRSASFDEMQLEVKRNQEINQQGDDKSLLKVPVNNQRSKSVDATTGNESNILYLEVPRPNIRRRSSSEKMPVFCVHCQYIDDIAKFHQSISVEDECIDSNTSLESLSSLLSTTDSSYSLEDDDEDGYEAEMEECRTDVRDSGEISILQECNIKVTLSPNSPNSTSADTSEDAFVTDVVPGRDQCRRRSIISPKLSRQSAFVVVEKNSSLENITNVPSQGSESDIPQNVRPESDSTVFDLTGMNFELNLRTDDSFESTTVSSPKLGGSDSNVPQVKDIFLKVPELKRDRAASVDSCFTKVSQSGKAEEVSSNSLEPPANVSLRSRSVDIVLPTDEQTRYKALAMAHSTRVSMKG</sequence>
<proteinExistence type="predicted"/>
<dbReference type="Proteomes" id="UP001372834">
    <property type="component" value="Unassembled WGS sequence"/>
</dbReference>
<name>A0AAN8PE97_POLSC</name>
<evidence type="ECO:0008006" key="3">
    <source>
        <dbReference type="Google" id="ProtNLM"/>
    </source>
</evidence>
<dbReference type="AlphaFoldDB" id="A0AAN8PE97"/>
<protein>
    <recommendedName>
        <fullName evidence="3">Eye-specific diacylglycerol kinase</fullName>
    </recommendedName>
</protein>
<comment type="caution">
    <text evidence="1">The sequence shown here is derived from an EMBL/GenBank/DDBJ whole genome shotgun (WGS) entry which is preliminary data.</text>
</comment>
<accession>A0AAN8PE97</accession>